<dbReference type="GO" id="GO:0005783">
    <property type="term" value="C:endoplasmic reticulum"/>
    <property type="evidence" value="ECO:0007669"/>
    <property type="project" value="InterPro"/>
</dbReference>
<dbReference type="GO" id="GO:0006511">
    <property type="term" value="P:ubiquitin-dependent protein catabolic process"/>
    <property type="evidence" value="ECO:0007669"/>
    <property type="project" value="InterPro"/>
</dbReference>
<comment type="catalytic activity">
    <reaction evidence="1">
        <text>S-ubiquitinyl-[E2 ubiquitin-conjugating enzyme]-L-cysteine + [acceptor protein]-L-lysine = [E2 ubiquitin-conjugating enzyme]-L-cysteine + N(6)-ubiquitinyl-[acceptor protein]-L-lysine.</text>
        <dbReference type="EC" id="2.3.2.27"/>
    </reaction>
</comment>
<keyword evidence="13" id="KW-0812">Transmembrane</keyword>
<feature type="region of interest" description="Disordered" evidence="12">
    <location>
        <begin position="149"/>
        <end position="173"/>
    </location>
</feature>
<gene>
    <name evidence="15" type="ORF">TrLO_g1020</name>
</gene>
<evidence type="ECO:0000313" key="16">
    <source>
        <dbReference type="Proteomes" id="UP001165122"/>
    </source>
</evidence>
<dbReference type="Gene3D" id="3.30.40.10">
    <property type="entry name" value="Zinc/RING finger domain, C3HC4 (zinc finger)"/>
    <property type="match status" value="1"/>
</dbReference>
<dbReference type="SMART" id="SM00184">
    <property type="entry name" value="RING"/>
    <property type="match status" value="1"/>
</dbReference>
<evidence type="ECO:0000256" key="11">
    <source>
        <dbReference type="PROSITE-ProRule" id="PRU00175"/>
    </source>
</evidence>
<feature type="compositionally biased region" description="Low complexity" evidence="12">
    <location>
        <begin position="57"/>
        <end position="85"/>
    </location>
</feature>
<reference evidence="16" key="1">
    <citation type="journal article" date="2023" name="Commun. Biol.">
        <title>Genome analysis of Parmales, the sister group of diatoms, reveals the evolutionary specialization of diatoms from phago-mixotrophs to photoautotrophs.</title>
        <authorList>
            <person name="Ban H."/>
            <person name="Sato S."/>
            <person name="Yoshikawa S."/>
            <person name="Yamada K."/>
            <person name="Nakamura Y."/>
            <person name="Ichinomiya M."/>
            <person name="Sato N."/>
            <person name="Blanc-Mathieu R."/>
            <person name="Endo H."/>
            <person name="Kuwata A."/>
            <person name="Ogata H."/>
        </authorList>
    </citation>
    <scope>NUCLEOTIDE SEQUENCE [LARGE SCALE GENOMIC DNA]</scope>
    <source>
        <strain evidence="16">NIES 3700</strain>
    </source>
</reference>
<keyword evidence="16" id="KW-1185">Reference proteome</keyword>
<name>A0A9W7ECU8_9STRA</name>
<evidence type="ECO:0000313" key="15">
    <source>
        <dbReference type="EMBL" id="GMH73370.1"/>
    </source>
</evidence>
<dbReference type="PANTHER" id="PTHR12313">
    <property type="entry name" value="E3 UBIQUITIN-PROTEIN LIGASE RNF5-RELATED"/>
    <property type="match status" value="1"/>
</dbReference>
<evidence type="ECO:0000256" key="10">
    <source>
        <dbReference type="ARBA" id="ARBA00023136"/>
    </source>
</evidence>
<evidence type="ECO:0000256" key="8">
    <source>
        <dbReference type="ARBA" id="ARBA00022786"/>
    </source>
</evidence>
<dbReference type="InterPro" id="IPR013083">
    <property type="entry name" value="Znf_RING/FYVE/PHD"/>
</dbReference>
<feature type="domain" description="RING-type" evidence="14">
    <location>
        <begin position="22"/>
        <end position="74"/>
    </location>
</feature>
<evidence type="ECO:0000256" key="13">
    <source>
        <dbReference type="SAM" id="Phobius"/>
    </source>
</evidence>
<evidence type="ECO:0000256" key="5">
    <source>
        <dbReference type="ARBA" id="ARBA00022679"/>
    </source>
</evidence>
<proteinExistence type="predicted"/>
<dbReference type="AlphaFoldDB" id="A0A9W7ECU8"/>
<comment type="pathway">
    <text evidence="3">Protein modification; protein ubiquitination.</text>
</comment>
<evidence type="ECO:0000256" key="4">
    <source>
        <dbReference type="ARBA" id="ARBA00012483"/>
    </source>
</evidence>
<sequence length="251" mass="26865">MSFLLPSRSKSNSSIGTSIGSCPICFDPLSSDIVATLCGHVFCWSCLYSWINPSSQNSESDNNNNNNNSSSPQHPPSHTSSSAPSLEGETTSRTYSRMESNDLQDSWKEGGKAGFGASNWNGSFVAVCPVCKAKLAGIKSLIPLYLNNSDKDNPSTPPPKTSPSSPKSTTPPYLHLQSLHSTTLRQRHNTNTLLRTRANSVEVTYDGSLIDGSSASGSGGMSYFEFFNVDGGVSRLLLVLGSILVLCLLLF</sequence>
<evidence type="ECO:0000256" key="9">
    <source>
        <dbReference type="ARBA" id="ARBA00022833"/>
    </source>
</evidence>
<comment type="caution">
    <text evidence="15">The sequence shown here is derived from an EMBL/GenBank/DDBJ whole genome shotgun (WGS) entry which is preliminary data.</text>
</comment>
<evidence type="ECO:0000256" key="12">
    <source>
        <dbReference type="SAM" id="MobiDB-lite"/>
    </source>
</evidence>
<keyword evidence="9" id="KW-0862">Zinc</keyword>
<dbReference type="InterPro" id="IPR001841">
    <property type="entry name" value="Znf_RING"/>
</dbReference>
<dbReference type="InterPro" id="IPR045103">
    <property type="entry name" value="RNF5/RNF185-like"/>
</dbReference>
<evidence type="ECO:0000256" key="3">
    <source>
        <dbReference type="ARBA" id="ARBA00004906"/>
    </source>
</evidence>
<dbReference type="OrthoDB" id="29886at2759"/>
<evidence type="ECO:0000256" key="7">
    <source>
        <dbReference type="ARBA" id="ARBA00022771"/>
    </source>
</evidence>
<dbReference type="PROSITE" id="PS00518">
    <property type="entry name" value="ZF_RING_1"/>
    <property type="match status" value="1"/>
</dbReference>
<comment type="subcellular location">
    <subcellularLocation>
        <location evidence="2">Endomembrane system</location>
    </subcellularLocation>
</comment>
<organism evidence="15 16">
    <name type="scientific">Triparma laevis f. longispina</name>
    <dbReference type="NCBI Taxonomy" id="1714387"/>
    <lineage>
        <taxon>Eukaryota</taxon>
        <taxon>Sar</taxon>
        <taxon>Stramenopiles</taxon>
        <taxon>Ochrophyta</taxon>
        <taxon>Bolidophyceae</taxon>
        <taxon>Parmales</taxon>
        <taxon>Triparmaceae</taxon>
        <taxon>Triparma</taxon>
    </lineage>
</organism>
<evidence type="ECO:0000256" key="6">
    <source>
        <dbReference type="ARBA" id="ARBA00022723"/>
    </source>
</evidence>
<feature type="compositionally biased region" description="Polar residues" evidence="12">
    <location>
        <begin position="88"/>
        <end position="104"/>
    </location>
</feature>
<evidence type="ECO:0000256" key="1">
    <source>
        <dbReference type="ARBA" id="ARBA00000900"/>
    </source>
</evidence>
<dbReference type="PROSITE" id="PS50089">
    <property type="entry name" value="ZF_RING_2"/>
    <property type="match status" value="1"/>
</dbReference>
<keyword evidence="10 13" id="KW-0472">Membrane</keyword>
<protein>
    <recommendedName>
        <fullName evidence="4">RING-type E3 ubiquitin transferase</fullName>
        <ecNumber evidence="4">2.3.2.27</ecNumber>
    </recommendedName>
</protein>
<keyword evidence="8" id="KW-0833">Ubl conjugation pathway</keyword>
<dbReference type="EC" id="2.3.2.27" evidence="4"/>
<dbReference type="Proteomes" id="UP001165122">
    <property type="component" value="Unassembled WGS sequence"/>
</dbReference>
<keyword evidence="5" id="KW-0808">Transferase</keyword>
<feature type="compositionally biased region" description="Low complexity" evidence="12">
    <location>
        <begin position="162"/>
        <end position="172"/>
    </location>
</feature>
<feature type="transmembrane region" description="Helical" evidence="13">
    <location>
        <begin position="232"/>
        <end position="250"/>
    </location>
</feature>
<evidence type="ECO:0000259" key="14">
    <source>
        <dbReference type="PROSITE" id="PS50089"/>
    </source>
</evidence>
<dbReference type="Pfam" id="PF13445">
    <property type="entry name" value="zf-RING_UBOX"/>
    <property type="match status" value="1"/>
</dbReference>
<keyword evidence="13" id="KW-1133">Transmembrane helix</keyword>
<feature type="region of interest" description="Disordered" evidence="12">
    <location>
        <begin position="57"/>
        <end position="105"/>
    </location>
</feature>
<dbReference type="InterPro" id="IPR017907">
    <property type="entry name" value="Znf_RING_CS"/>
</dbReference>
<keyword evidence="6" id="KW-0479">Metal-binding</keyword>
<dbReference type="SUPFAM" id="SSF57850">
    <property type="entry name" value="RING/U-box"/>
    <property type="match status" value="1"/>
</dbReference>
<accession>A0A9W7ECU8</accession>
<keyword evidence="7 11" id="KW-0863">Zinc-finger</keyword>
<dbReference type="EMBL" id="BRXW01000672">
    <property type="protein sequence ID" value="GMH73370.1"/>
    <property type="molecule type" value="Genomic_DNA"/>
</dbReference>
<evidence type="ECO:0000256" key="2">
    <source>
        <dbReference type="ARBA" id="ARBA00004308"/>
    </source>
</evidence>
<dbReference type="InterPro" id="IPR027370">
    <property type="entry name" value="Znf-RING_euk"/>
</dbReference>
<dbReference type="GO" id="GO:0008270">
    <property type="term" value="F:zinc ion binding"/>
    <property type="evidence" value="ECO:0007669"/>
    <property type="project" value="UniProtKB-KW"/>
</dbReference>
<dbReference type="GO" id="GO:0061630">
    <property type="term" value="F:ubiquitin protein ligase activity"/>
    <property type="evidence" value="ECO:0007669"/>
    <property type="project" value="UniProtKB-EC"/>
</dbReference>